<feature type="region of interest" description="Disordered" evidence="1">
    <location>
        <begin position="1"/>
        <end position="44"/>
    </location>
</feature>
<dbReference type="AlphaFoldDB" id="A0AAV7M6H3"/>
<comment type="caution">
    <text evidence="2">The sequence shown here is derived from an EMBL/GenBank/DDBJ whole genome shotgun (WGS) entry which is preliminary data.</text>
</comment>
<dbReference type="Proteomes" id="UP001066276">
    <property type="component" value="Chromosome 10"/>
</dbReference>
<accession>A0AAV7M6H3</accession>
<proteinExistence type="predicted"/>
<reference evidence="2" key="1">
    <citation type="journal article" date="2022" name="bioRxiv">
        <title>Sequencing and chromosome-scale assembly of the giantPleurodeles waltlgenome.</title>
        <authorList>
            <person name="Brown T."/>
            <person name="Elewa A."/>
            <person name="Iarovenko S."/>
            <person name="Subramanian E."/>
            <person name="Araus A.J."/>
            <person name="Petzold A."/>
            <person name="Susuki M."/>
            <person name="Suzuki K.-i.T."/>
            <person name="Hayashi T."/>
            <person name="Toyoda A."/>
            <person name="Oliveira C."/>
            <person name="Osipova E."/>
            <person name="Leigh N.D."/>
            <person name="Simon A."/>
            <person name="Yun M.H."/>
        </authorList>
    </citation>
    <scope>NUCLEOTIDE SEQUENCE</scope>
    <source>
        <strain evidence="2">20211129_DDA</strain>
        <tissue evidence="2">Liver</tissue>
    </source>
</reference>
<evidence type="ECO:0000313" key="3">
    <source>
        <dbReference type="Proteomes" id="UP001066276"/>
    </source>
</evidence>
<keyword evidence="3" id="KW-1185">Reference proteome</keyword>
<evidence type="ECO:0000313" key="2">
    <source>
        <dbReference type="EMBL" id="KAJ1095705.1"/>
    </source>
</evidence>
<protein>
    <submittedName>
        <fullName evidence="2">Uncharacterized protein</fullName>
    </submittedName>
</protein>
<sequence>MREIAPRRHPLRQRGTPLQALLGDRGSPPTPGRDTPEGAGPRISHKAFPWIPRIPTCLALEPIPGLGLSADIFIRPTVPRCRTPAKTALK</sequence>
<name>A0AAV7M6H3_PLEWA</name>
<dbReference type="EMBL" id="JANPWB010000014">
    <property type="protein sequence ID" value="KAJ1095705.1"/>
    <property type="molecule type" value="Genomic_DNA"/>
</dbReference>
<gene>
    <name evidence="2" type="ORF">NDU88_000863</name>
</gene>
<organism evidence="2 3">
    <name type="scientific">Pleurodeles waltl</name>
    <name type="common">Iberian ribbed newt</name>
    <dbReference type="NCBI Taxonomy" id="8319"/>
    <lineage>
        <taxon>Eukaryota</taxon>
        <taxon>Metazoa</taxon>
        <taxon>Chordata</taxon>
        <taxon>Craniata</taxon>
        <taxon>Vertebrata</taxon>
        <taxon>Euteleostomi</taxon>
        <taxon>Amphibia</taxon>
        <taxon>Batrachia</taxon>
        <taxon>Caudata</taxon>
        <taxon>Salamandroidea</taxon>
        <taxon>Salamandridae</taxon>
        <taxon>Pleurodelinae</taxon>
        <taxon>Pleurodeles</taxon>
    </lineage>
</organism>
<evidence type="ECO:0000256" key="1">
    <source>
        <dbReference type="SAM" id="MobiDB-lite"/>
    </source>
</evidence>